<evidence type="ECO:0000256" key="1">
    <source>
        <dbReference type="ARBA" id="ARBA00004771"/>
    </source>
</evidence>
<keyword evidence="15" id="KW-1185">Reference proteome</keyword>
<keyword evidence="9" id="KW-0012">Acyltransferase</keyword>
<dbReference type="InterPro" id="IPR023213">
    <property type="entry name" value="CAT-like_dom_sf"/>
</dbReference>
<evidence type="ECO:0000313" key="14">
    <source>
        <dbReference type="EMBL" id="AUM13996.1"/>
    </source>
</evidence>
<dbReference type="EMBL" id="CP022684">
    <property type="protein sequence ID" value="AUM13996.1"/>
    <property type="molecule type" value="Genomic_DNA"/>
</dbReference>
<evidence type="ECO:0000256" key="9">
    <source>
        <dbReference type="ARBA" id="ARBA00023315"/>
    </source>
</evidence>
<keyword evidence="11" id="KW-0812">Transmembrane</keyword>
<dbReference type="InterPro" id="IPR009721">
    <property type="entry name" value="O-acyltransferase_WSD1_C"/>
</dbReference>
<dbReference type="PANTHER" id="PTHR31650:SF1">
    <property type="entry name" value="WAX ESTER SYNTHASE_DIACYLGLYCEROL ACYLTRANSFERASE 4-RELATED"/>
    <property type="match status" value="1"/>
</dbReference>
<comment type="similarity">
    <text evidence="3">Belongs to the long-chain O-acyltransferase family.</text>
</comment>
<reference evidence="15" key="1">
    <citation type="submission" date="2017-08" db="EMBL/GenBank/DDBJ databases">
        <title>Direct submision.</title>
        <authorList>
            <person name="Kim S.-J."/>
            <person name="Rhee S.-K."/>
        </authorList>
    </citation>
    <scope>NUCLEOTIDE SEQUENCE [LARGE SCALE GENOMIC DNA]</scope>
    <source>
        <strain evidence="15">GI5</strain>
    </source>
</reference>
<evidence type="ECO:0000256" key="10">
    <source>
        <dbReference type="ARBA" id="ARBA00048109"/>
    </source>
</evidence>
<dbReference type="InterPro" id="IPR014292">
    <property type="entry name" value="Acyl_transf_WS/DGAT"/>
</dbReference>
<evidence type="ECO:0000259" key="13">
    <source>
        <dbReference type="Pfam" id="PF06974"/>
    </source>
</evidence>
<dbReference type="Pfam" id="PF06974">
    <property type="entry name" value="WS_DGAT_C"/>
    <property type="match status" value="1"/>
</dbReference>
<dbReference type="AlphaFoldDB" id="A0A2K9LNR1"/>
<feature type="transmembrane region" description="Helical" evidence="11">
    <location>
        <begin position="185"/>
        <end position="204"/>
    </location>
</feature>
<dbReference type="GO" id="GO:0019432">
    <property type="term" value="P:triglyceride biosynthetic process"/>
    <property type="evidence" value="ECO:0007669"/>
    <property type="project" value="UniProtKB-UniPathway"/>
</dbReference>
<dbReference type="NCBIfam" id="TIGR02946">
    <property type="entry name" value="acyl_WS_DGAT"/>
    <property type="match status" value="1"/>
</dbReference>
<evidence type="ECO:0000256" key="7">
    <source>
        <dbReference type="ARBA" id="ARBA00022798"/>
    </source>
</evidence>
<gene>
    <name evidence="14" type="ORF">Kalk_16850</name>
</gene>
<evidence type="ECO:0000256" key="5">
    <source>
        <dbReference type="ARBA" id="ARBA00022516"/>
    </source>
</evidence>
<evidence type="ECO:0000256" key="8">
    <source>
        <dbReference type="ARBA" id="ARBA00023098"/>
    </source>
</evidence>
<comment type="pathway">
    <text evidence="1">Glycerolipid metabolism; triacylglycerol biosynthesis.</text>
</comment>
<comment type="catalytic activity">
    <reaction evidence="10">
        <text>an acyl-CoA + a 1,2-diacyl-sn-glycerol = a triacyl-sn-glycerol + CoA</text>
        <dbReference type="Rhea" id="RHEA:10868"/>
        <dbReference type="ChEBI" id="CHEBI:17815"/>
        <dbReference type="ChEBI" id="CHEBI:57287"/>
        <dbReference type="ChEBI" id="CHEBI:58342"/>
        <dbReference type="ChEBI" id="CHEBI:64615"/>
        <dbReference type="EC" id="2.3.1.20"/>
    </reaction>
</comment>
<keyword evidence="6" id="KW-0808">Transferase</keyword>
<dbReference type="EC" id="2.3.1.20" evidence="4"/>
<keyword evidence="11" id="KW-1133">Transmembrane helix</keyword>
<evidence type="ECO:0000256" key="4">
    <source>
        <dbReference type="ARBA" id="ARBA00013244"/>
    </source>
</evidence>
<dbReference type="Gene3D" id="3.30.559.10">
    <property type="entry name" value="Chloramphenicol acetyltransferase-like domain"/>
    <property type="match status" value="1"/>
</dbReference>
<dbReference type="SUPFAM" id="SSF52777">
    <property type="entry name" value="CoA-dependent acyltransferases"/>
    <property type="match status" value="2"/>
</dbReference>
<dbReference type="UniPathway" id="UPA00282"/>
<accession>A0A2K9LNR1</accession>
<comment type="pathway">
    <text evidence="2">Lipid metabolism.</text>
</comment>
<feature type="domain" description="O-acyltransferase WSD1-like N-terminal" evidence="12">
    <location>
        <begin position="12"/>
        <end position="256"/>
    </location>
</feature>
<keyword evidence="7" id="KW-0319">Glycerol metabolism</keyword>
<evidence type="ECO:0000313" key="15">
    <source>
        <dbReference type="Proteomes" id="UP000235116"/>
    </source>
</evidence>
<dbReference type="RefSeq" id="WP_101895371.1">
    <property type="nucleotide sequence ID" value="NZ_CP022684.1"/>
</dbReference>
<protein>
    <recommendedName>
        <fullName evidence="4">diacylglycerol O-acyltransferase</fullName>
        <ecNumber evidence="4">2.3.1.20</ecNumber>
    </recommendedName>
</protein>
<dbReference type="GO" id="GO:0005886">
    <property type="term" value="C:plasma membrane"/>
    <property type="evidence" value="ECO:0007669"/>
    <property type="project" value="TreeGrafter"/>
</dbReference>
<keyword evidence="5" id="KW-0444">Lipid biosynthesis</keyword>
<dbReference type="InterPro" id="IPR004255">
    <property type="entry name" value="O-acyltransferase_WSD1_N"/>
</dbReference>
<organism evidence="14 15">
    <name type="scientific">Ketobacter alkanivorans</name>
    <dbReference type="NCBI Taxonomy" id="1917421"/>
    <lineage>
        <taxon>Bacteria</taxon>
        <taxon>Pseudomonadati</taxon>
        <taxon>Pseudomonadota</taxon>
        <taxon>Gammaproteobacteria</taxon>
        <taxon>Pseudomonadales</taxon>
        <taxon>Ketobacteraceae</taxon>
        <taxon>Ketobacter</taxon>
    </lineage>
</organism>
<dbReference type="Pfam" id="PF03007">
    <property type="entry name" value="WS_DGAT_cat"/>
    <property type="match status" value="1"/>
</dbReference>
<evidence type="ECO:0000256" key="3">
    <source>
        <dbReference type="ARBA" id="ARBA00009587"/>
    </source>
</evidence>
<keyword evidence="8" id="KW-0443">Lipid metabolism</keyword>
<dbReference type="GO" id="GO:0006071">
    <property type="term" value="P:glycerol metabolic process"/>
    <property type="evidence" value="ECO:0007669"/>
    <property type="project" value="UniProtKB-KW"/>
</dbReference>
<dbReference type="PANTHER" id="PTHR31650">
    <property type="entry name" value="O-ACYLTRANSFERASE (WSD1-LIKE) FAMILY PROTEIN"/>
    <property type="match status" value="1"/>
</dbReference>
<dbReference type="GO" id="GO:0004144">
    <property type="term" value="F:diacylglycerol O-acyltransferase activity"/>
    <property type="evidence" value="ECO:0007669"/>
    <property type="project" value="UniProtKB-EC"/>
</dbReference>
<evidence type="ECO:0000256" key="11">
    <source>
        <dbReference type="SAM" id="Phobius"/>
    </source>
</evidence>
<keyword evidence="11" id="KW-0472">Membrane</keyword>
<evidence type="ECO:0000259" key="12">
    <source>
        <dbReference type="Pfam" id="PF03007"/>
    </source>
</evidence>
<dbReference type="InterPro" id="IPR045034">
    <property type="entry name" value="O-acyltransferase_WSD1-like"/>
</dbReference>
<sequence length="456" mass="50877">MRTFNQLAREPMTNVDTAWLRMDSDENLMVINGLLFFDEPMSQEEFKTLLEERLVAQHKRFRQRPVCEGNAYYWEELPELDMDYHLTSLVVDEEGDPDEALRRTVSKLIPLPLESGKPLWRFHFVSGFKSGSAVLVRVHHSYADGIALISVLDSIADHSVLHSSPAARFKTPERKPKSDAVLHRLAFLFTSVLFYLGFAGAWLFEMLRVTFCRPDTKTAYKRALSPNKEVGWAPSLPVEQVKQVGKAMDCTINDVILGCVAGSLRRYLERIGEPVAGVCVRATIPVNLRPLDEALDLGNRFGLVYLELPVGGASPHDRIKAVQRSMKKLKNGMQAQMSYNVLGMLGYFPSVIERWALKFFSSKASAVMTNVPGPSEPVVLMGRKLSKPMFWVPQSGGIGIGVSILSYDNKVEFGFVADAALVPDPQAMIDDFVDEFKSIQAEVLGALSFEGQLSQA</sequence>
<name>A0A2K9LNR1_9GAMM</name>
<dbReference type="KEGG" id="kak:Kalk_16850"/>
<evidence type="ECO:0000256" key="2">
    <source>
        <dbReference type="ARBA" id="ARBA00005189"/>
    </source>
</evidence>
<evidence type="ECO:0000256" key="6">
    <source>
        <dbReference type="ARBA" id="ARBA00022679"/>
    </source>
</evidence>
<dbReference type="OrthoDB" id="9810950at2"/>
<feature type="domain" description="O-acyltransferase WSD1 C-terminal" evidence="13">
    <location>
        <begin position="298"/>
        <end position="439"/>
    </location>
</feature>
<dbReference type="Proteomes" id="UP000235116">
    <property type="component" value="Chromosome"/>
</dbReference>
<proteinExistence type="inferred from homology"/>